<dbReference type="InterPro" id="IPR010982">
    <property type="entry name" value="Lambda_DNA-bd_dom_sf"/>
</dbReference>
<dbReference type="CDD" id="cd06267">
    <property type="entry name" value="PBP1_LacI_sugar_binding-like"/>
    <property type="match status" value="1"/>
</dbReference>
<evidence type="ECO:0000256" key="3">
    <source>
        <dbReference type="ARBA" id="ARBA00023163"/>
    </source>
</evidence>
<reference evidence="6 7" key="1">
    <citation type="submission" date="2020-07" db="EMBL/GenBank/DDBJ databases">
        <title>Sequencing the genomes of 1000 actinobacteria strains.</title>
        <authorList>
            <person name="Klenk H.-P."/>
        </authorList>
    </citation>
    <scope>NUCLEOTIDE SEQUENCE [LARGE SCALE GENOMIC DNA]</scope>
    <source>
        <strain evidence="6 7">DSM 44442</strain>
    </source>
</reference>
<evidence type="ECO:0000313" key="6">
    <source>
        <dbReference type="EMBL" id="NYJ34407.1"/>
    </source>
</evidence>
<dbReference type="SUPFAM" id="SSF53822">
    <property type="entry name" value="Periplasmic binding protein-like I"/>
    <property type="match status" value="1"/>
</dbReference>
<dbReference type="SUPFAM" id="SSF47413">
    <property type="entry name" value="lambda repressor-like DNA-binding domains"/>
    <property type="match status" value="1"/>
</dbReference>
<dbReference type="Pfam" id="PF13377">
    <property type="entry name" value="Peripla_BP_3"/>
    <property type="match status" value="1"/>
</dbReference>
<dbReference type="SMART" id="SM00354">
    <property type="entry name" value="HTH_LACI"/>
    <property type="match status" value="1"/>
</dbReference>
<dbReference type="AlphaFoldDB" id="A0A7Z0EM39"/>
<evidence type="ECO:0000313" key="7">
    <source>
        <dbReference type="Proteomes" id="UP000572051"/>
    </source>
</evidence>
<keyword evidence="2 6" id="KW-0238">DNA-binding</keyword>
<protein>
    <submittedName>
        <fullName evidence="6">DNA-binding LacI/PurR family transcriptional regulator</fullName>
    </submittedName>
</protein>
<dbReference type="EMBL" id="JACCFS010000001">
    <property type="protein sequence ID" value="NYJ34407.1"/>
    <property type="molecule type" value="Genomic_DNA"/>
</dbReference>
<dbReference type="GO" id="GO:0000976">
    <property type="term" value="F:transcription cis-regulatory region binding"/>
    <property type="evidence" value="ECO:0007669"/>
    <property type="project" value="TreeGrafter"/>
</dbReference>
<dbReference type="InterPro" id="IPR000843">
    <property type="entry name" value="HTH_LacI"/>
</dbReference>
<feature type="compositionally biased region" description="Basic and acidic residues" evidence="4">
    <location>
        <begin position="1"/>
        <end position="12"/>
    </location>
</feature>
<evidence type="ECO:0000259" key="5">
    <source>
        <dbReference type="PROSITE" id="PS50932"/>
    </source>
</evidence>
<dbReference type="InterPro" id="IPR028082">
    <property type="entry name" value="Peripla_BP_I"/>
</dbReference>
<evidence type="ECO:0000256" key="1">
    <source>
        <dbReference type="ARBA" id="ARBA00023015"/>
    </source>
</evidence>
<gene>
    <name evidence="6" type="ORF">HNR10_002288</name>
</gene>
<dbReference type="Proteomes" id="UP000572051">
    <property type="component" value="Unassembled WGS sequence"/>
</dbReference>
<dbReference type="PANTHER" id="PTHR30146:SF109">
    <property type="entry name" value="HTH-TYPE TRANSCRIPTIONAL REGULATOR GALS"/>
    <property type="match status" value="1"/>
</dbReference>
<dbReference type="PROSITE" id="PS50932">
    <property type="entry name" value="HTH_LACI_2"/>
    <property type="match status" value="1"/>
</dbReference>
<comment type="caution">
    <text evidence="6">The sequence shown here is derived from an EMBL/GenBank/DDBJ whole genome shotgun (WGS) entry which is preliminary data.</text>
</comment>
<sequence>MKGRDGRADGAREPTVPASNAGRRPTMEDVAARVGVSRALVSVVFRGAPGASARTRERVLAAAEEIGYRPDLAARTLASSRSRVLGVMLTLHNTFHADLVEAMYAEAEEVGYDLVLSAHAPTRHSEKAVGALLGHRCDALVLLGPETGAHFLADLVERVPVVSVGRRFPGTRVDTVTTAEGPAVRQALNHLRDLGHRDIAHLDGGGGAGSDERRRSYRDWMRRVGLADHVRVLPGDHTEASGAEAAHRLLAGGRVPTALFAGNDRSAIGFLDAITRAGVRVPEDISLVGYDDIPLAGLAHIQLTTVRQDSAGLAREAVRLAIERLEKPSPAPRSSVLEPELVVRGTTAAPRAGGND</sequence>
<proteinExistence type="predicted"/>
<feature type="region of interest" description="Disordered" evidence="4">
    <location>
        <begin position="328"/>
        <end position="356"/>
    </location>
</feature>
<keyword evidence="7" id="KW-1185">Reference proteome</keyword>
<keyword evidence="3" id="KW-0804">Transcription</keyword>
<evidence type="ECO:0000256" key="4">
    <source>
        <dbReference type="SAM" id="MobiDB-lite"/>
    </source>
</evidence>
<feature type="region of interest" description="Disordered" evidence="4">
    <location>
        <begin position="1"/>
        <end position="25"/>
    </location>
</feature>
<accession>A0A7Z0EM39</accession>
<dbReference type="InterPro" id="IPR046335">
    <property type="entry name" value="LacI/GalR-like_sensor"/>
</dbReference>
<dbReference type="Gene3D" id="1.10.260.40">
    <property type="entry name" value="lambda repressor-like DNA-binding domains"/>
    <property type="match status" value="1"/>
</dbReference>
<dbReference type="PANTHER" id="PTHR30146">
    <property type="entry name" value="LACI-RELATED TRANSCRIPTIONAL REPRESSOR"/>
    <property type="match status" value="1"/>
</dbReference>
<dbReference type="GO" id="GO:0003700">
    <property type="term" value="F:DNA-binding transcription factor activity"/>
    <property type="evidence" value="ECO:0007669"/>
    <property type="project" value="TreeGrafter"/>
</dbReference>
<keyword evidence="1" id="KW-0805">Transcription regulation</keyword>
<name>A0A7Z0EM39_9ACTN</name>
<dbReference type="Pfam" id="PF00356">
    <property type="entry name" value="LacI"/>
    <property type="match status" value="1"/>
</dbReference>
<evidence type="ECO:0000256" key="2">
    <source>
        <dbReference type="ARBA" id="ARBA00023125"/>
    </source>
</evidence>
<dbReference type="Gene3D" id="3.40.50.2300">
    <property type="match status" value="2"/>
</dbReference>
<dbReference type="RefSeq" id="WP_312889214.1">
    <property type="nucleotide sequence ID" value="NZ_JACCFS010000001.1"/>
</dbReference>
<dbReference type="CDD" id="cd01392">
    <property type="entry name" value="HTH_LacI"/>
    <property type="match status" value="1"/>
</dbReference>
<feature type="domain" description="HTH lacI-type" evidence="5">
    <location>
        <begin position="25"/>
        <end position="79"/>
    </location>
</feature>
<organism evidence="6 7">
    <name type="scientific">Nocardiopsis aegyptia</name>
    <dbReference type="NCBI Taxonomy" id="220378"/>
    <lineage>
        <taxon>Bacteria</taxon>
        <taxon>Bacillati</taxon>
        <taxon>Actinomycetota</taxon>
        <taxon>Actinomycetes</taxon>
        <taxon>Streptosporangiales</taxon>
        <taxon>Nocardiopsidaceae</taxon>
        <taxon>Nocardiopsis</taxon>
    </lineage>
</organism>